<dbReference type="AlphaFoldDB" id="A0A182NX42"/>
<keyword evidence="2" id="KW-1185">Reference proteome</keyword>
<evidence type="ECO:0000313" key="1">
    <source>
        <dbReference type="EnsemblMetazoa" id="ADIR014436-PA"/>
    </source>
</evidence>
<dbReference type="VEuPathDB" id="VectorBase:ADIR014436"/>
<dbReference type="EnsemblMetazoa" id="ADIR014436-RA">
    <property type="protein sequence ID" value="ADIR014436-PA"/>
    <property type="gene ID" value="ADIR014436"/>
</dbReference>
<sequence length="70" mass="8376">MNHTSFLFSFRDSISIPQTGSLYMLRPWHLISTVWTWKVRNLWKLCPDLAERPYRLGNRVDSSARTDFRC</sequence>
<proteinExistence type="predicted"/>
<evidence type="ECO:0000313" key="2">
    <source>
        <dbReference type="Proteomes" id="UP000075884"/>
    </source>
</evidence>
<accession>A0A182NX42</accession>
<organism evidence="1 2">
    <name type="scientific">Anopheles dirus</name>
    <dbReference type="NCBI Taxonomy" id="7168"/>
    <lineage>
        <taxon>Eukaryota</taxon>
        <taxon>Metazoa</taxon>
        <taxon>Ecdysozoa</taxon>
        <taxon>Arthropoda</taxon>
        <taxon>Hexapoda</taxon>
        <taxon>Insecta</taxon>
        <taxon>Pterygota</taxon>
        <taxon>Neoptera</taxon>
        <taxon>Endopterygota</taxon>
        <taxon>Diptera</taxon>
        <taxon>Nematocera</taxon>
        <taxon>Culicoidea</taxon>
        <taxon>Culicidae</taxon>
        <taxon>Anophelinae</taxon>
        <taxon>Anopheles</taxon>
    </lineage>
</organism>
<dbReference type="Proteomes" id="UP000075884">
    <property type="component" value="Unassembled WGS sequence"/>
</dbReference>
<reference evidence="1" key="2">
    <citation type="submission" date="2020-05" db="UniProtKB">
        <authorList>
            <consortium name="EnsemblMetazoa"/>
        </authorList>
    </citation>
    <scope>IDENTIFICATION</scope>
    <source>
        <strain evidence="1">WRAIR2</strain>
    </source>
</reference>
<protein>
    <submittedName>
        <fullName evidence="1">Uncharacterized protein</fullName>
    </submittedName>
</protein>
<reference evidence="2" key="1">
    <citation type="submission" date="2013-03" db="EMBL/GenBank/DDBJ databases">
        <title>The Genome Sequence of Anopheles dirus WRAIR2.</title>
        <authorList>
            <consortium name="The Broad Institute Genomics Platform"/>
            <person name="Neafsey D.E."/>
            <person name="Walton C."/>
            <person name="Walker B."/>
            <person name="Young S.K."/>
            <person name="Zeng Q."/>
            <person name="Gargeya S."/>
            <person name="Fitzgerald M."/>
            <person name="Haas B."/>
            <person name="Abouelleil A."/>
            <person name="Allen A.W."/>
            <person name="Alvarado L."/>
            <person name="Arachchi H.M."/>
            <person name="Berlin A.M."/>
            <person name="Chapman S.B."/>
            <person name="Gainer-Dewar J."/>
            <person name="Goldberg J."/>
            <person name="Griggs A."/>
            <person name="Gujja S."/>
            <person name="Hansen M."/>
            <person name="Howarth C."/>
            <person name="Imamovic A."/>
            <person name="Ireland A."/>
            <person name="Larimer J."/>
            <person name="McCowan C."/>
            <person name="Murphy C."/>
            <person name="Pearson M."/>
            <person name="Poon T.W."/>
            <person name="Priest M."/>
            <person name="Roberts A."/>
            <person name="Saif S."/>
            <person name="Shea T."/>
            <person name="Sisk P."/>
            <person name="Sykes S."/>
            <person name="Wortman J."/>
            <person name="Nusbaum C."/>
            <person name="Birren B."/>
        </authorList>
    </citation>
    <scope>NUCLEOTIDE SEQUENCE [LARGE SCALE GENOMIC DNA]</scope>
    <source>
        <strain evidence="2">WRAIR2</strain>
    </source>
</reference>
<name>A0A182NX42_9DIPT</name>